<reference evidence="4 5" key="1">
    <citation type="submission" date="2013-02" db="EMBL/GenBank/DDBJ databases">
        <title>The Genome Sequence of Acinetobacter sp. ANC 3862.</title>
        <authorList>
            <consortium name="The Broad Institute Genome Sequencing Platform"/>
            <consortium name="The Broad Institute Genome Sequencing Center for Infectious Disease"/>
            <person name="Cerqueira G."/>
            <person name="Feldgarden M."/>
            <person name="Courvalin P."/>
            <person name="Perichon B."/>
            <person name="Grillot-Courvalin C."/>
            <person name="Clermont D."/>
            <person name="Rocha E."/>
            <person name="Yoon E.-J."/>
            <person name="Nemec A."/>
            <person name="Walker B."/>
            <person name="Young S.K."/>
            <person name="Zeng Q."/>
            <person name="Gargeya S."/>
            <person name="Fitzgerald M."/>
            <person name="Haas B."/>
            <person name="Abouelleil A."/>
            <person name="Alvarado L."/>
            <person name="Arachchi H.M."/>
            <person name="Berlin A.M."/>
            <person name="Chapman S.B."/>
            <person name="Dewar J."/>
            <person name="Goldberg J."/>
            <person name="Griggs A."/>
            <person name="Gujja S."/>
            <person name="Hansen M."/>
            <person name="Howarth C."/>
            <person name="Imamovic A."/>
            <person name="Larimer J."/>
            <person name="McCowan C."/>
            <person name="Murphy C."/>
            <person name="Neiman D."/>
            <person name="Pearson M."/>
            <person name="Priest M."/>
            <person name="Roberts A."/>
            <person name="Saif S."/>
            <person name="Shea T."/>
            <person name="Sisk P."/>
            <person name="Sykes S."/>
            <person name="Wortman J."/>
            <person name="Nusbaum C."/>
            <person name="Birren B."/>
        </authorList>
    </citation>
    <scope>NUCLEOTIDE SEQUENCE [LARGE SCALE GENOMIC DNA]</scope>
    <source>
        <strain evidence="4 5">ANC 3862</strain>
    </source>
</reference>
<feature type="binding site" evidence="3">
    <location>
        <position position="144"/>
    </location>
    <ligand>
        <name>a divalent metal cation</name>
        <dbReference type="ChEBI" id="CHEBI:60240"/>
    </ligand>
</feature>
<dbReference type="AlphaFoldDB" id="N9M628"/>
<dbReference type="STRING" id="1217705.F900_00662"/>
<evidence type="ECO:0000313" key="5">
    <source>
        <dbReference type="Proteomes" id="UP000013248"/>
    </source>
</evidence>
<dbReference type="EMBL" id="APRP01000007">
    <property type="protein sequence ID" value="ENX03964.1"/>
    <property type="molecule type" value="Genomic_DNA"/>
</dbReference>
<organism evidence="4 5">
    <name type="scientific">Acinetobacter modestus</name>
    <dbReference type="NCBI Taxonomy" id="1776740"/>
    <lineage>
        <taxon>Bacteria</taxon>
        <taxon>Pseudomonadati</taxon>
        <taxon>Pseudomonadota</taxon>
        <taxon>Gammaproteobacteria</taxon>
        <taxon>Moraxellales</taxon>
        <taxon>Moraxellaceae</taxon>
        <taxon>Acinetobacter</taxon>
    </lineage>
</organism>
<name>N9M628_9GAMM</name>
<evidence type="ECO:0000256" key="1">
    <source>
        <dbReference type="ARBA" id="ARBA00008635"/>
    </source>
</evidence>
<dbReference type="eggNOG" id="COG2318">
    <property type="taxonomic scope" value="Bacteria"/>
</dbReference>
<protein>
    <recommendedName>
        <fullName evidence="6">Damage-inducible protein DinB</fullName>
    </recommendedName>
</protein>
<feature type="binding site" evidence="3">
    <location>
        <position position="57"/>
    </location>
    <ligand>
        <name>a divalent metal cation</name>
        <dbReference type="ChEBI" id="CHEBI:60240"/>
    </ligand>
</feature>
<dbReference type="PANTHER" id="PTHR37302">
    <property type="entry name" value="SLR1116 PROTEIN"/>
    <property type="match status" value="1"/>
</dbReference>
<keyword evidence="2 3" id="KW-0479">Metal-binding</keyword>
<evidence type="ECO:0000313" key="4">
    <source>
        <dbReference type="EMBL" id="ENX03964.1"/>
    </source>
</evidence>
<dbReference type="SUPFAM" id="SSF109854">
    <property type="entry name" value="DinB/YfiT-like putative metalloenzymes"/>
    <property type="match status" value="1"/>
</dbReference>
<dbReference type="Gene3D" id="1.20.120.450">
    <property type="entry name" value="dinb family like domain"/>
    <property type="match status" value="1"/>
</dbReference>
<gene>
    <name evidence="4" type="ORF">F900_00662</name>
</gene>
<dbReference type="GO" id="GO:0046872">
    <property type="term" value="F:metal ion binding"/>
    <property type="evidence" value="ECO:0007669"/>
    <property type="project" value="UniProtKB-KW"/>
</dbReference>
<comment type="caution">
    <text evidence="4">The sequence shown here is derived from an EMBL/GenBank/DDBJ whole genome shotgun (WGS) entry which is preliminary data.</text>
</comment>
<dbReference type="Pfam" id="PF05163">
    <property type="entry name" value="DinB"/>
    <property type="match status" value="1"/>
</dbReference>
<evidence type="ECO:0008006" key="6">
    <source>
        <dbReference type="Google" id="ProtNLM"/>
    </source>
</evidence>
<feature type="binding site" evidence="3">
    <location>
        <position position="140"/>
    </location>
    <ligand>
        <name>a divalent metal cation</name>
        <dbReference type="ChEBI" id="CHEBI:60240"/>
    </ligand>
</feature>
<dbReference type="InterPro" id="IPR034660">
    <property type="entry name" value="DinB/YfiT-like"/>
</dbReference>
<dbReference type="PANTHER" id="PTHR37302:SF1">
    <property type="entry name" value="PROTEIN DINB"/>
    <property type="match status" value="1"/>
</dbReference>
<evidence type="ECO:0000256" key="3">
    <source>
        <dbReference type="PIRSR" id="PIRSR607837-1"/>
    </source>
</evidence>
<dbReference type="PATRIC" id="fig|1217705.3.peg.634"/>
<evidence type="ECO:0000256" key="2">
    <source>
        <dbReference type="ARBA" id="ARBA00022723"/>
    </source>
</evidence>
<dbReference type="HOGENOM" id="CLU_101283_1_1_6"/>
<comment type="similarity">
    <text evidence="1">Belongs to the DinB family.</text>
</comment>
<dbReference type="Proteomes" id="UP000013248">
    <property type="component" value="Unassembled WGS sequence"/>
</dbReference>
<sequence>MRVLPMNYTFKTYFQMLAHYNQWANQKLFSTLIGLTEEQLNQDCKAYFKSLMQTANHVLVGDILWFERIKGVVASTYTLDEILYNQLAQLENARIEHDQSLINFIHEHDEVSFHQMITYVRRGQVYTEPLIEILAHLFNHQTHHRGQMHSMIFELTAKSLELDLIFFQREYAYLYR</sequence>
<proteinExistence type="inferred from homology"/>
<accession>N9M628</accession>
<dbReference type="InterPro" id="IPR007837">
    <property type="entry name" value="DinB"/>
</dbReference>